<evidence type="ECO:0000313" key="1">
    <source>
        <dbReference type="EMBL" id="OGE73695.1"/>
    </source>
</evidence>
<protein>
    <recommendedName>
        <fullName evidence="3">Transcriptional regulator</fullName>
    </recommendedName>
</protein>
<comment type="caution">
    <text evidence="1">The sequence shown here is derived from an EMBL/GenBank/DDBJ whole genome shotgun (WGS) entry which is preliminary data.</text>
</comment>
<name>A0A1F5N7S4_9BACT</name>
<reference evidence="1 2" key="1">
    <citation type="journal article" date="2016" name="Nat. Commun.">
        <title>Thousands of microbial genomes shed light on interconnected biogeochemical processes in an aquifer system.</title>
        <authorList>
            <person name="Anantharaman K."/>
            <person name="Brown C.T."/>
            <person name="Hug L.A."/>
            <person name="Sharon I."/>
            <person name="Castelle C.J."/>
            <person name="Probst A.J."/>
            <person name="Thomas B.C."/>
            <person name="Singh A."/>
            <person name="Wilkins M.J."/>
            <person name="Karaoz U."/>
            <person name="Brodie E.L."/>
            <person name="Williams K.H."/>
            <person name="Hubbard S.S."/>
            <person name="Banfield J.F."/>
        </authorList>
    </citation>
    <scope>NUCLEOTIDE SEQUENCE [LARGE SCALE GENOMIC DNA]</scope>
</reference>
<accession>A0A1F5N7S4</accession>
<proteinExistence type="predicted"/>
<dbReference type="STRING" id="1817821.A2717_03625"/>
<dbReference type="EMBL" id="MFEH01000005">
    <property type="protein sequence ID" value="OGE73695.1"/>
    <property type="molecule type" value="Genomic_DNA"/>
</dbReference>
<evidence type="ECO:0008006" key="3">
    <source>
        <dbReference type="Google" id="ProtNLM"/>
    </source>
</evidence>
<dbReference type="Proteomes" id="UP000177610">
    <property type="component" value="Unassembled WGS sequence"/>
</dbReference>
<sequence>MLSQLLSSRLKTNVINLFLAHPVRSFSFTELRVNSNAPSKILKQTLRELDKIEFINMTAKNKVRYYQMNKHFTLYPELVTLLRKVRQIPTDNLAKAASKLTSAKLIALTGVFVGKPRLETDILIVGKIGTKRLNTFITLAEKFAEQEISYTIFSIQEFEYRKILNDRFVKNILENNPLIVIDKTKQRKPLARLIYK</sequence>
<organism evidence="1 2">
    <name type="scientific">Candidatus Doudnabacteria bacterium RIFCSPHIGHO2_01_FULL_41_86</name>
    <dbReference type="NCBI Taxonomy" id="1817821"/>
    <lineage>
        <taxon>Bacteria</taxon>
        <taxon>Candidatus Doudnaibacteriota</taxon>
    </lineage>
</organism>
<dbReference type="AlphaFoldDB" id="A0A1F5N7S4"/>
<gene>
    <name evidence="1" type="ORF">A2717_03625</name>
</gene>
<evidence type="ECO:0000313" key="2">
    <source>
        <dbReference type="Proteomes" id="UP000177610"/>
    </source>
</evidence>